<reference evidence="2" key="1">
    <citation type="submission" date="2022-01" db="EMBL/GenBank/DDBJ databases">
        <title>Jiella avicenniae sp. nov., a novel endophytic bacterium isolated from bark of Avicennia marina.</title>
        <authorList>
            <person name="Tuo L."/>
        </authorList>
    </citation>
    <scope>NUCLEOTIDE SEQUENCE</scope>
    <source>
        <strain evidence="2">CBK1P-4</strain>
    </source>
</reference>
<protein>
    <submittedName>
        <fullName evidence="2">Helix-turn-helix domain-containing protein</fullName>
    </submittedName>
</protein>
<dbReference type="Gene3D" id="1.10.10.10">
    <property type="entry name" value="Winged helix-like DNA-binding domain superfamily/Winged helix DNA-binding domain"/>
    <property type="match status" value="1"/>
</dbReference>
<dbReference type="GO" id="GO:0003677">
    <property type="term" value="F:DNA binding"/>
    <property type="evidence" value="ECO:0007669"/>
    <property type="project" value="InterPro"/>
</dbReference>
<accession>A0A9X1T5Z0</accession>
<dbReference type="SUPFAM" id="SSF46785">
    <property type="entry name" value="Winged helix' DNA-binding domain"/>
    <property type="match status" value="1"/>
</dbReference>
<sequence>MAGLALLDISTRLALALLRILESPAHAAPRRPLRLCLSQTELAHMIGSARENVDRCLKPWEKREIVDIEDGWRIVTDEKSLRLLADREWAPYLEKDGWQGPAPVTQAARQSRLCPERRFMSPSRHA</sequence>
<comment type="caution">
    <text evidence="2">The sequence shown here is derived from an EMBL/GenBank/DDBJ whole genome shotgun (WGS) entry which is preliminary data.</text>
</comment>
<dbReference type="InterPro" id="IPR036390">
    <property type="entry name" value="WH_DNA-bd_sf"/>
</dbReference>
<dbReference type="Proteomes" id="UP001139035">
    <property type="component" value="Unassembled WGS sequence"/>
</dbReference>
<dbReference type="GO" id="GO:0006355">
    <property type="term" value="P:regulation of DNA-templated transcription"/>
    <property type="evidence" value="ECO:0007669"/>
    <property type="project" value="InterPro"/>
</dbReference>
<keyword evidence="3" id="KW-1185">Reference proteome</keyword>
<dbReference type="AlphaFoldDB" id="A0A9X1T5Z0"/>
<evidence type="ECO:0000259" key="1">
    <source>
        <dbReference type="PROSITE" id="PS51063"/>
    </source>
</evidence>
<dbReference type="InterPro" id="IPR012318">
    <property type="entry name" value="HTH_CRP"/>
</dbReference>
<dbReference type="PROSITE" id="PS51063">
    <property type="entry name" value="HTH_CRP_2"/>
    <property type="match status" value="1"/>
</dbReference>
<dbReference type="EMBL" id="JAJUWU010000015">
    <property type="protein sequence ID" value="MCE7029349.1"/>
    <property type="molecule type" value="Genomic_DNA"/>
</dbReference>
<feature type="domain" description="HTH crp-type" evidence="1">
    <location>
        <begin position="7"/>
        <end position="79"/>
    </location>
</feature>
<proteinExistence type="predicted"/>
<organism evidence="2 3">
    <name type="scientific">Jiella avicenniae</name>
    <dbReference type="NCBI Taxonomy" id="2907202"/>
    <lineage>
        <taxon>Bacteria</taxon>
        <taxon>Pseudomonadati</taxon>
        <taxon>Pseudomonadota</taxon>
        <taxon>Alphaproteobacteria</taxon>
        <taxon>Hyphomicrobiales</taxon>
        <taxon>Aurantimonadaceae</taxon>
        <taxon>Jiella</taxon>
    </lineage>
</organism>
<evidence type="ECO:0000313" key="3">
    <source>
        <dbReference type="Proteomes" id="UP001139035"/>
    </source>
</evidence>
<dbReference type="RefSeq" id="WP_233720336.1">
    <property type="nucleotide sequence ID" value="NZ_JAJUWU010000015.1"/>
</dbReference>
<dbReference type="Pfam" id="PF13545">
    <property type="entry name" value="HTH_Crp_2"/>
    <property type="match status" value="1"/>
</dbReference>
<evidence type="ECO:0000313" key="2">
    <source>
        <dbReference type="EMBL" id="MCE7029349.1"/>
    </source>
</evidence>
<name>A0A9X1T5Z0_9HYPH</name>
<dbReference type="InterPro" id="IPR036388">
    <property type="entry name" value="WH-like_DNA-bd_sf"/>
</dbReference>
<gene>
    <name evidence="2" type="ORF">LZD57_15235</name>
</gene>